<organism evidence="2 3">
    <name type="scientific">Striga asiatica</name>
    <name type="common">Asiatic witchweed</name>
    <name type="synonym">Buchnera asiatica</name>
    <dbReference type="NCBI Taxonomy" id="4170"/>
    <lineage>
        <taxon>Eukaryota</taxon>
        <taxon>Viridiplantae</taxon>
        <taxon>Streptophyta</taxon>
        <taxon>Embryophyta</taxon>
        <taxon>Tracheophyta</taxon>
        <taxon>Spermatophyta</taxon>
        <taxon>Magnoliopsida</taxon>
        <taxon>eudicotyledons</taxon>
        <taxon>Gunneridae</taxon>
        <taxon>Pentapetalae</taxon>
        <taxon>asterids</taxon>
        <taxon>lamiids</taxon>
        <taxon>Lamiales</taxon>
        <taxon>Orobanchaceae</taxon>
        <taxon>Buchnereae</taxon>
        <taxon>Striga</taxon>
    </lineage>
</organism>
<dbReference type="AlphaFoldDB" id="A0A5A7QZM6"/>
<gene>
    <name evidence="2" type="ORF">STAS_27851</name>
</gene>
<protein>
    <submittedName>
        <fullName evidence="2">Isopentenyl-diphosphate delta-isomerase</fullName>
    </submittedName>
</protein>
<sequence>MKEHFEMEANTYFNRLRNRGCSQGVGSPTKKQNHRIERRRNRPISSQLSLRAHLAYEKQREITPKSFFFHSSLDQIRLVHQVGSTTGTGVTEQIYEFFASGKQTLTIPYLRIGRTPQLLRKKETQSSYFRKVFKNSFAKFRSEG</sequence>
<name>A0A5A7QZM6_STRAF</name>
<keyword evidence="3" id="KW-1185">Reference proteome</keyword>
<feature type="compositionally biased region" description="Polar residues" evidence="1">
    <location>
        <begin position="20"/>
        <end position="30"/>
    </location>
</feature>
<proteinExistence type="predicted"/>
<reference evidence="3" key="1">
    <citation type="journal article" date="2019" name="Curr. Biol.">
        <title>Genome Sequence of Striga asiatica Provides Insight into the Evolution of Plant Parasitism.</title>
        <authorList>
            <person name="Yoshida S."/>
            <person name="Kim S."/>
            <person name="Wafula E.K."/>
            <person name="Tanskanen J."/>
            <person name="Kim Y.M."/>
            <person name="Honaas L."/>
            <person name="Yang Z."/>
            <person name="Spallek T."/>
            <person name="Conn C.E."/>
            <person name="Ichihashi Y."/>
            <person name="Cheong K."/>
            <person name="Cui S."/>
            <person name="Der J.P."/>
            <person name="Gundlach H."/>
            <person name="Jiao Y."/>
            <person name="Hori C."/>
            <person name="Ishida J.K."/>
            <person name="Kasahara H."/>
            <person name="Kiba T."/>
            <person name="Kim M.S."/>
            <person name="Koo N."/>
            <person name="Laohavisit A."/>
            <person name="Lee Y.H."/>
            <person name="Lumba S."/>
            <person name="McCourt P."/>
            <person name="Mortimer J.C."/>
            <person name="Mutuku J.M."/>
            <person name="Nomura T."/>
            <person name="Sasaki-Sekimoto Y."/>
            <person name="Seto Y."/>
            <person name="Wang Y."/>
            <person name="Wakatake T."/>
            <person name="Sakakibara H."/>
            <person name="Demura T."/>
            <person name="Yamaguchi S."/>
            <person name="Yoneyama K."/>
            <person name="Manabe R.I."/>
            <person name="Nelson D.C."/>
            <person name="Schulman A.H."/>
            <person name="Timko M.P."/>
            <person name="dePamphilis C.W."/>
            <person name="Choi D."/>
            <person name="Shirasu K."/>
        </authorList>
    </citation>
    <scope>NUCLEOTIDE SEQUENCE [LARGE SCALE GENOMIC DNA]</scope>
    <source>
        <strain evidence="3">cv. UVA1</strain>
    </source>
</reference>
<feature type="compositionally biased region" description="Basic residues" evidence="1">
    <location>
        <begin position="31"/>
        <end position="42"/>
    </location>
</feature>
<keyword evidence="2" id="KW-0413">Isomerase</keyword>
<dbReference type="GO" id="GO:0016853">
    <property type="term" value="F:isomerase activity"/>
    <property type="evidence" value="ECO:0007669"/>
    <property type="project" value="UniProtKB-KW"/>
</dbReference>
<dbReference type="Proteomes" id="UP000325081">
    <property type="component" value="Unassembled WGS sequence"/>
</dbReference>
<comment type="caution">
    <text evidence="2">The sequence shown here is derived from an EMBL/GenBank/DDBJ whole genome shotgun (WGS) entry which is preliminary data.</text>
</comment>
<dbReference type="EMBL" id="BKCP01009315">
    <property type="protein sequence ID" value="GER50542.1"/>
    <property type="molecule type" value="Genomic_DNA"/>
</dbReference>
<evidence type="ECO:0000313" key="3">
    <source>
        <dbReference type="Proteomes" id="UP000325081"/>
    </source>
</evidence>
<feature type="region of interest" description="Disordered" evidence="1">
    <location>
        <begin position="18"/>
        <end position="42"/>
    </location>
</feature>
<evidence type="ECO:0000313" key="2">
    <source>
        <dbReference type="EMBL" id="GER50542.1"/>
    </source>
</evidence>
<evidence type="ECO:0000256" key="1">
    <source>
        <dbReference type="SAM" id="MobiDB-lite"/>
    </source>
</evidence>
<accession>A0A5A7QZM6</accession>